<proteinExistence type="predicted"/>
<evidence type="ECO:0000313" key="2">
    <source>
        <dbReference type="EMBL" id="OGC15830.1"/>
    </source>
</evidence>
<dbReference type="GO" id="GO:0043107">
    <property type="term" value="P:type IV pilus-dependent motility"/>
    <property type="evidence" value="ECO:0007669"/>
    <property type="project" value="InterPro"/>
</dbReference>
<accession>A0A1F4S5Z6</accession>
<keyword evidence="1" id="KW-1133">Transmembrane helix</keyword>
<organism evidence="2 3">
    <name type="scientific">candidate division WOR-1 bacterium RIFOXYB2_FULL_36_35</name>
    <dbReference type="NCBI Taxonomy" id="1802578"/>
    <lineage>
        <taxon>Bacteria</taxon>
        <taxon>Bacillati</taxon>
        <taxon>Saganbacteria</taxon>
    </lineage>
</organism>
<dbReference type="Proteomes" id="UP000177905">
    <property type="component" value="Unassembled WGS sequence"/>
</dbReference>
<dbReference type="Gene3D" id="3.30.70.60">
    <property type="match status" value="1"/>
</dbReference>
<gene>
    <name evidence="2" type="ORF">A2290_05790</name>
</gene>
<sequence>MKVNFAEREKWLFFLVVLVAIFYVFFQFIFFPKLESFFSLAQKLNLDKQQLTIYEEKSKALKQLELAPLEQLRAAKTKEKQTIEALQYISHSMSKLNIDLVSIRPRTQEVPVDFAKAIFFDIHFIGSYKNIYSFMEEISDLPILILVDSMIMKKSENADVEVSMVLSVYY</sequence>
<feature type="transmembrane region" description="Helical" evidence="1">
    <location>
        <begin position="12"/>
        <end position="31"/>
    </location>
</feature>
<dbReference type="GO" id="GO:0043683">
    <property type="term" value="P:type IV pilus assembly"/>
    <property type="evidence" value="ECO:0007669"/>
    <property type="project" value="InterPro"/>
</dbReference>
<name>A0A1F4S5Z6_UNCSA</name>
<dbReference type="Pfam" id="PF04350">
    <property type="entry name" value="PilO"/>
    <property type="match status" value="1"/>
</dbReference>
<dbReference type="InterPro" id="IPR007445">
    <property type="entry name" value="PilO"/>
</dbReference>
<protein>
    <recommendedName>
        <fullName evidence="4">Pilus assembly protein PilO</fullName>
    </recommendedName>
</protein>
<reference evidence="2 3" key="1">
    <citation type="journal article" date="2016" name="Nat. Commun.">
        <title>Thousands of microbial genomes shed light on interconnected biogeochemical processes in an aquifer system.</title>
        <authorList>
            <person name="Anantharaman K."/>
            <person name="Brown C.T."/>
            <person name="Hug L.A."/>
            <person name="Sharon I."/>
            <person name="Castelle C.J."/>
            <person name="Probst A.J."/>
            <person name="Thomas B.C."/>
            <person name="Singh A."/>
            <person name="Wilkins M.J."/>
            <person name="Karaoz U."/>
            <person name="Brodie E.L."/>
            <person name="Williams K.H."/>
            <person name="Hubbard S.S."/>
            <person name="Banfield J.F."/>
        </authorList>
    </citation>
    <scope>NUCLEOTIDE SEQUENCE [LARGE SCALE GENOMIC DNA]</scope>
</reference>
<keyword evidence="1" id="KW-0812">Transmembrane</keyword>
<evidence type="ECO:0000313" key="3">
    <source>
        <dbReference type="Proteomes" id="UP000177905"/>
    </source>
</evidence>
<dbReference type="InterPro" id="IPR014717">
    <property type="entry name" value="Transl_elong_EF1B/ribsomal_bS6"/>
</dbReference>
<comment type="caution">
    <text evidence="2">The sequence shown here is derived from an EMBL/GenBank/DDBJ whole genome shotgun (WGS) entry which is preliminary data.</text>
</comment>
<evidence type="ECO:0000256" key="1">
    <source>
        <dbReference type="SAM" id="Phobius"/>
    </source>
</evidence>
<dbReference type="EMBL" id="MEUA01000017">
    <property type="protein sequence ID" value="OGC15830.1"/>
    <property type="molecule type" value="Genomic_DNA"/>
</dbReference>
<dbReference type="AlphaFoldDB" id="A0A1F4S5Z6"/>
<keyword evidence="1" id="KW-0472">Membrane</keyword>
<evidence type="ECO:0008006" key="4">
    <source>
        <dbReference type="Google" id="ProtNLM"/>
    </source>
</evidence>